<keyword evidence="2" id="KW-0732">Signal</keyword>
<feature type="signal peptide" evidence="2">
    <location>
        <begin position="1"/>
        <end position="20"/>
    </location>
</feature>
<feature type="region of interest" description="Disordered" evidence="1">
    <location>
        <begin position="137"/>
        <end position="163"/>
    </location>
</feature>
<name>A0ABP0UL74_9BRYO</name>
<keyword evidence="4" id="KW-1185">Reference proteome</keyword>
<accession>A0ABP0UL74</accession>
<dbReference type="EMBL" id="OZ019896">
    <property type="protein sequence ID" value="CAK9224277.1"/>
    <property type="molecule type" value="Genomic_DNA"/>
</dbReference>
<reference evidence="3" key="1">
    <citation type="submission" date="2024-02" db="EMBL/GenBank/DDBJ databases">
        <authorList>
            <consortium name="ELIXIR-Norway"/>
            <consortium name="Elixir Norway"/>
        </authorList>
    </citation>
    <scope>NUCLEOTIDE SEQUENCE</scope>
</reference>
<sequence>MAIFCCWSSVSLVLLLTVIAALVGVTVIVGGVQTSCWDELEFAASTSILPKLSLHHHHQQQLGLLPCSIEVITSETMNSVGISELQLPITRQGRRRRRRRRNRKLLLIESDSSSMSRQKDKSLLEYQLPRRSVTTTSAFGTDRLVPTGPNPLHNSNTTQIWYP</sequence>
<evidence type="ECO:0000256" key="2">
    <source>
        <dbReference type="SAM" id="SignalP"/>
    </source>
</evidence>
<evidence type="ECO:0000313" key="3">
    <source>
        <dbReference type="EMBL" id="CAK9224277.1"/>
    </source>
</evidence>
<dbReference type="Proteomes" id="UP001497512">
    <property type="component" value="Chromosome 4"/>
</dbReference>
<protein>
    <submittedName>
        <fullName evidence="3">Uncharacterized protein</fullName>
    </submittedName>
</protein>
<gene>
    <name evidence="3" type="ORF">CSSPTR1EN2_LOCUS17251</name>
</gene>
<feature type="compositionally biased region" description="Polar residues" evidence="1">
    <location>
        <begin position="152"/>
        <end position="163"/>
    </location>
</feature>
<evidence type="ECO:0000256" key="1">
    <source>
        <dbReference type="SAM" id="MobiDB-lite"/>
    </source>
</evidence>
<organism evidence="3 4">
    <name type="scientific">Sphagnum troendelagicum</name>
    <dbReference type="NCBI Taxonomy" id="128251"/>
    <lineage>
        <taxon>Eukaryota</taxon>
        <taxon>Viridiplantae</taxon>
        <taxon>Streptophyta</taxon>
        <taxon>Embryophyta</taxon>
        <taxon>Bryophyta</taxon>
        <taxon>Sphagnophytina</taxon>
        <taxon>Sphagnopsida</taxon>
        <taxon>Sphagnales</taxon>
        <taxon>Sphagnaceae</taxon>
        <taxon>Sphagnum</taxon>
    </lineage>
</organism>
<proteinExistence type="predicted"/>
<feature type="chain" id="PRO_5046374097" evidence="2">
    <location>
        <begin position="21"/>
        <end position="163"/>
    </location>
</feature>
<evidence type="ECO:0000313" key="4">
    <source>
        <dbReference type="Proteomes" id="UP001497512"/>
    </source>
</evidence>